<dbReference type="Proteomes" id="UP000789508">
    <property type="component" value="Unassembled WGS sequence"/>
</dbReference>
<dbReference type="GO" id="GO:0003676">
    <property type="term" value="F:nucleic acid binding"/>
    <property type="evidence" value="ECO:0007669"/>
    <property type="project" value="InterPro"/>
</dbReference>
<reference evidence="1" key="1">
    <citation type="submission" date="2021-06" db="EMBL/GenBank/DDBJ databases">
        <authorList>
            <person name="Kallberg Y."/>
            <person name="Tangrot J."/>
            <person name="Rosling A."/>
        </authorList>
    </citation>
    <scope>NUCLEOTIDE SEQUENCE</scope>
    <source>
        <strain evidence="1">FL130A</strain>
    </source>
</reference>
<proteinExistence type="predicted"/>
<organism evidence="1 2">
    <name type="scientific">Ambispora leptoticha</name>
    <dbReference type="NCBI Taxonomy" id="144679"/>
    <lineage>
        <taxon>Eukaryota</taxon>
        <taxon>Fungi</taxon>
        <taxon>Fungi incertae sedis</taxon>
        <taxon>Mucoromycota</taxon>
        <taxon>Glomeromycotina</taxon>
        <taxon>Glomeromycetes</taxon>
        <taxon>Archaeosporales</taxon>
        <taxon>Ambisporaceae</taxon>
        <taxon>Ambispora</taxon>
    </lineage>
</organism>
<dbReference type="Gene3D" id="3.30.420.10">
    <property type="entry name" value="Ribonuclease H-like superfamily/Ribonuclease H"/>
    <property type="match status" value="1"/>
</dbReference>
<evidence type="ECO:0000313" key="1">
    <source>
        <dbReference type="EMBL" id="CAG8570245.1"/>
    </source>
</evidence>
<dbReference type="OrthoDB" id="2266637at2759"/>
<keyword evidence="2" id="KW-1185">Reference proteome</keyword>
<comment type="caution">
    <text evidence="1">The sequence shown here is derived from an EMBL/GenBank/DDBJ whole genome shotgun (WGS) entry which is preliminary data.</text>
</comment>
<sequence>MSSPSFLRKDRTTKQQAHLAKIKPYVDRVKELPPAQLIAEDECAFYLNEAPRRAWGINLPNGEKYYLMLDNAKIHKAVKACLKKVAYCPQLNPVELIFNFLRQYVEKYEPRTLEELKYIIEKGIEELQEKDITKYFEHCLNYDFSKNEQ</sequence>
<protein>
    <submittedName>
        <fullName evidence="1">959_t:CDS:1</fullName>
    </submittedName>
</protein>
<accession>A0A9N9BJK5</accession>
<dbReference type="EMBL" id="CAJVPS010002517">
    <property type="protein sequence ID" value="CAG8570245.1"/>
    <property type="molecule type" value="Genomic_DNA"/>
</dbReference>
<evidence type="ECO:0000313" key="2">
    <source>
        <dbReference type="Proteomes" id="UP000789508"/>
    </source>
</evidence>
<dbReference type="InterPro" id="IPR036397">
    <property type="entry name" value="RNaseH_sf"/>
</dbReference>
<dbReference type="AlphaFoldDB" id="A0A9N9BJK5"/>
<gene>
    <name evidence="1" type="ORF">ALEPTO_LOCUS6776</name>
</gene>
<name>A0A9N9BJK5_9GLOM</name>